<evidence type="ECO:0000313" key="2">
    <source>
        <dbReference type="EMBL" id="PFG39921.1"/>
    </source>
</evidence>
<keyword evidence="1" id="KW-1133">Transmembrane helix</keyword>
<sequence>MAGEGSTRKQLAGDALAAVVAGLWAAWAMNRTTTAFYERQSEASRRREEASEGVAYAVVIQKAVALVGREVEPERAERLGEAFHYATGAVLAPGYVVLRRRLGLRPVTAGLAYGLSVAVVVDEVANPLLGFTAPPRAYPFATHLRGLAGHVVYGLTVAGLFEVMTGPAAASRRKAARSG</sequence>
<evidence type="ECO:0000313" key="3">
    <source>
        <dbReference type="Proteomes" id="UP000222106"/>
    </source>
</evidence>
<proteinExistence type="predicted"/>
<evidence type="ECO:0000256" key="1">
    <source>
        <dbReference type="SAM" id="Phobius"/>
    </source>
</evidence>
<dbReference type="AlphaFoldDB" id="A0A2A9EN11"/>
<name>A0A2A9EN11_9MICO</name>
<dbReference type="Proteomes" id="UP000222106">
    <property type="component" value="Unassembled WGS sequence"/>
</dbReference>
<reference evidence="2 3" key="1">
    <citation type="submission" date="2017-10" db="EMBL/GenBank/DDBJ databases">
        <title>Sequencing the genomes of 1000 actinobacteria strains.</title>
        <authorList>
            <person name="Klenk H.-P."/>
        </authorList>
    </citation>
    <scope>NUCLEOTIDE SEQUENCE [LARGE SCALE GENOMIC DNA]</scope>
    <source>
        <strain evidence="2 3">DSM 21838</strain>
    </source>
</reference>
<dbReference type="EMBL" id="PDJI01000004">
    <property type="protein sequence ID" value="PFG39921.1"/>
    <property type="molecule type" value="Genomic_DNA"/>
</dbReference>
<keyword evidence="3" id="KW-1185">Reference proteome</keyword>
<keyword evidence="1" id="KW-0472">Membrane</keyword>
<organism evidence="2 3">
    <name type="scientific">Georgenia soli</name>
    <dbReference type="NCBI Taxonomy" id="638953"/>
    <lineage>
        <taxon>Bacteria</taxon>
        <taxon>Bacillati</taxon>
        <taxon>Actinomycetota</taxon>
        <taxon>Actinomycetes</taxon>
        <taxon>Micrococcales</taxon>
        <taxon>Bogoriellaceae</taxon>
        <taxon>Georgenia</taxon>
    </lineage>
</organism>
<accession>A0A2A9EN11</accession>
<keyword evidence="1" id="KW-0812">Transmembrane</keyword>
<protein>
    <submittedName>
        <fullName evidence="2">Uncharacterized protein DUF1440</fullName>
    </submittedName>
</protein>
<feature type="transmembrane region" description="Helical" evidence="1">
    <location>
        <begin position="151"/>
        <end position="170"/>
    </location>
</feature>
<feature type="transmembrane region" description="Helical" evidence="1">
    <location>
        <begin position="110"/>
        <end position="131"/>
    </location>
</feature>
<gene>
    <name evidence="2" type="ORF">ATJ97_2441</name>
</gene>
<feature type="transmembrane region" description="Helical" evidence="1">
    <location>
        <begin position="12"/>
        <end position="29"/>
    </location>
</feature>
<comment type="caution">
    <text evidence="2">The sequence shown here is derived from an EMBL/GenBank/DDBJ whole genome shotgun (WGS) entry which is preliminary data.</text>
</comment>